<accession>A0AAX4HD70</accession>
<dbReference type="KEGG" id="asau:88174022"/>
<gene>
    <name evidence="2" type="ORF">PUMCH_002958</name>
</gene>
<protein>
    <submittedName>
        <fullName evidence="2">Uncharacterized protein</fullName>
    </submittedName>
</protein>
<evidence type="ECO:0000313" key="2">
    <source>
        <dbReference type="EMBL" id="WPK25635.1"/>
    </source>
</evidence>
<sequence>MNPSLLISINFFVLNCFALVIPHFVNSETPRINDRVVAANIRDQAESQKTNLEQPVTKYLRERLQKGLETINSQGSQDSFNAIIADSKWDPKDGKGIDYIALKESKELGTMTDKVRSRLLDHEFAILIPKKDVASDTIVTLPENYYVFIFDTHEQASLTGSNEITKRGIFKVLSRHALKKAYTYSRLNETFQSLAIEPTLTSEYAGRFLVVPREKALETYKELRMKVKKAGLHLLYLPTMLVNVINVHSQQDTHFDFSQKTSTTAKRKRNEEYSITAYALQKLGNNRDYETSTGASSLMDSKHRIYEDGIVLKRDNTEGAVGAIDTNAMIGIGNVLSLSSEEPAAEEEECSPVTWYTIFHHSVFGTPKLCQDP</sequence>
<dbReference type="Proteomes" id="UP001338582">
    <property type="component" value="Chromosome 3"/>
</dbReference>
<feature type="signal peptide" evidence="1">
    <location>
        <begin position="1"/>
        <end position="27"/>
    </location>
</feature>
<organism evidence="2 3">
    <name type="scientific">Australozyma saopauloensis</name>
    <dbReference type="NCBI Taxonomy" id="291208"/>
    <lineage>
        <taxon>Eukaryota</taxon>
        <taxon>Fungi</taxon>
        <taxon>Dikarya</taxon>
        <taxon>Ascomycota</taxon>
        <taxon>Saccharomycotina</taxon>
        <taxon>Pichiomycetes</taxon>
        <taxon>Metschnikowiaceae</taxon>
        <taxon>Australozyma</taxon>
    </lineage>
</organism>
<dbReference type="RefSeq" id="XP_062878017.1">
    <property type="nucleotide sequence ID" value="XM_063021947.1"/>
</dbReference>
<reference evidence="2 3" key="1">
    <citation type="submission" date="2023-10" db="EMBL/GenBank/DDBJ databases">
        <title>Draft Genome Sequence of Candida saopaulonensis from a very Premature Infant with Sepsis.</title>
        <authorList>
            <person name="Ning Y."/>
            <person name="Dai R."/>
            <person name="Xiao M."/>
            <person name="Xu Y."/>
            <person name="Yan Q."/>
            <person name="Zhang L."/>
        </authorList>
    </citation>
    <scope>NUCLEOTIDE SEQUENCE [LARGE SCALE GENOMIC DNA]</scope>
    <source>
        <strain evidence="2 3">19XY460</strain>
    </source>
</reference>
<keyword evidence="3" id="KW-1185">Reference proteome</keyword>
<feature type="chain" id="PRO_5043478126" evidence="1">
    <location>
        <begin position="28"/>
        <end position="373"/>
    </location>
</feature>
<keyword evidence="1" id="KW-0732">Signal</keyword>
<dbReference type="GeneID" id="88174022"/>
<dbReference type="AlphaFoldDB" id="A0AAX4HD70"/>
<name>A0AAX4HD70_9ASCO</name>
<evidence type="ECO:0000256" key="1">
    <source>
        <dbReference type="SAM" id="SignalP"/>
    </source>
</evidence>
<proteinExistence type="predicted"/>
<dbReference type="EMBL" id="CP138896">
    <property type="protein sequence ID" value="WPK25635.1"/>
    <property type="molecule type" value="Genomic_DNA"/>
</dbReference>
<evidence type="ECO:0000313" key="3">
    <source>
        <dbReference type="Proteomes" id="UP001338582"/>
    </source>
</evidence>